<name>I7MD71_TETTS</name>
<feature type="region of interest" description="Disordered" evidence="2">
    <location>
        <begin position="624"/>
        <end position="662"/>
    </location>
</feature>
<gene>
    <name evidence="3" type="ORF">TTHERM_00420180</name>
</gene>
<evidence type="ECO:0000256" key="1">
    <source>
        <dbReference type="SAM" id="Coils"/>
    </source>
</evidence>
<dbReference type="AlphaFoldDB" id="I7MD71"/>
<dbReference type="InParanoid" id="I7MD71"/>
<proteinExistence type="predicted"/>
<feature type="compositionally biased region" description="Polar residues" evidence="2">
    <location>
        <begin position="806"/>
        <end position="824"/>
    </location>
</feature>
<feature type="compositionally biased region" description="Polar residues" evidence="2">
    <location>
        <begin position="632"/>
        <end position="656"/>
    </location>
</feature>
<protein>
    <submittedName>
        <fullName evidence="3">Uncharacterized protein</fullName>
    </submittedName>
</protein>
<dbReference type="RefSeq" id="XP_001033273.2">
    <property type="nucleotide sequence ID" value="XM_001033273.2"/>
</dbReference>
<feature type="compositionally biased region" description="Basic and acidic residues" evidence="2">
    <location>
        <begin position="769"/>
        <end position="787"/>
    </location>
</feature>
<keyword evidence="1" id="KW-0175">Coiled coil</keyword>
<dbReference type="Proteomes" id="UP000009168">
    <property type="component" value="Unassembled WGS sequence"/>
</dbReference>
<dbReference type="KEGG" id="tet:TTHERM_00420180"/>
<feature type="coiled-coil region" evidence="1">
    <location>
        <begin position="334"/>
        <end position="379"/>
    </location>
</feature>
<reference evidence="4" key="1">
    <citation type="journal article" date="2006" name="PLoS Biol.">
        <title>Macronuclear genome sequence of the ciliate Tetrahymena thermophila, a model eukaryote.</title>
        <authorList>
            <person name="Eisen J.A."/>
            <person name="Coyne R.S."/>
            <person name="Wu M."/>
            <person name="Wu D."/>
            <person name="Thiagarajan M."/>
            <person name="Wortman J.R."/>
            <person name="Badger J.H."/>
            <person name="Ren Q."/>
            <person name="Amedeo P."/>
            <person name="Jones K.M."/>
            <person name="Tallon L.J."/>
            <person name="Delcher A.L."/>
            <person name="Salzberg S.L."/>
            <person name="Silva J.C."/>
            <person name="Haas B.J."/>
            <person name="Majoros W.H."/>
            <person name="Farzad M."/>
            <person name="Carlton J.M."/>
            <person name="Smith R.K. Jr."/>
            <person name="Garg J."/>
            <person name="Pearlman R.E."/>
            <person name="Karrer K.M."/>
            <person name="Sun L."/>
            <person name="Manning G."/>
            <person name="Elde N.C."/>
            <person name="Turkewitz A.P."/>
            <person name="Asai D.J."/>
            <person name="Wilkes D.E."/>
            <person name="Wang Y."/>
            <person name="Cai H."/>
            <person name="Collins K."/>
            <person name="Stewart B.A."/>
            <person name="Lee S.R."/>
            <person name="Wilamowska K."/>
            <person name="Weinberg Z."/>
            <person name="Ruzzo W.L."/>
            <person name="Wloga D."/>
            <person name="Gaertig J."/>
            <person name="Frankel J."/>
            <person name="Tsao C.-C."/>
            <person name="Gorovsky M.A."/>
            <person name="Keeling P.J."/>
            <person name="Waller R.F."/>
            <person name="Patron N.J."/>
            <person name="Cherry J.M."/>
            <person name="Stover N.A."/>
            <person name="Krieger C.J."/>
            <person name="del Toro C."/>
            <person name="Ryder H.F."/>
            <person name="Williamson S.C."/>
            <person name="Barbeau R.A."/>
            <person name="Hamilton E.P."/>
            <person name="Orias E."/>
        </authorList>
    </citation>
    <scope>NUCLEOTIDE SEQUENCE [LARGE SCALE GENOMIC DNA]</scope>
    <source>
        <strain evidence="4">SB210</strain>
    </source>
</reference>
<evidence type="ECO:0000313" key="3">
    <source>
        <dbReference type="EMBL" id="EAR85610.2"/>
    </source>
</evidence>
<keyword evidence="4" id="KW-1185">Reference proteome</keyword>
<feature type="compositionally biased region" description="Acidic residues" evidence="2">
    <location>
        <begin position="723"/>
        <end position="737"/>
    </location>
</feature>
<evidence type="ECO:0000256" key="2">
    <source>
        <dbReference type="SAM" id="MobiDB-lite"/>
    </source>
</evidence>
<dbReference type="EMBL" id="GG662536">
    <property type="protein sequence ID" value="EAR85610.2"/>
    <property type="molecule type" value="Genomic_DNA"/>
</dbReference>
<feature type="compositionally biased region" description="Basic and acidic residues" evidence="2">
    <location>
        <begin position="738"/>
        <end position="755"/>
    </location>
</feature>
<feature type="region of interest" description="Disordered" evidence="2">
    <location>
        <begin position="710"/>
        <end position="825"/>
    </location>
</feature>
<sequence>MTFISSVLCYKVFTDERIFREDFLIKQKMEKWMLIIDKVIPSSVFITKFNPREETIELSQSNQKAKNQFEVKNSEQLQTFMAKTFLDKNSEATLILNNSTQPNNLKKKIRTLIEREKINNQKKLYQKRIQDNVQKMKSIGDINSHNNNNKILQQANTITNMLNFKNRSRIDSKNSVFTDQQTPYSLENSRKISNNGNQNMNNIPLPFRNLVMKNKRNKESYGNIDEVNKNNSLPLLAQNQINENLEQENLNNSYTSQPVQRKGRRMRTIRNRQYIIKNQENPSQNSNQISENINNNNFILGYYRKDELSEQQTFSIKLYSYYLEEIYVIVVIDEESYEQKMIREKNKLREFQLNSIRFVNELSQQAKNMFAELRNLQISYINLDNSQKESVVELKEQNLKAINYCFAIINNIDNHIISNSYIPTNIVEEDIKEIDLNQLISNLLQVLQIHKDEKNLKCVIYNIYKERLQSSSKYLTQLLYNILNLSFQICADQGLVQIEIKEVNKTFYTSYIEFCIKHTLKDDLFSIFNFNEDQKLIFETSKKLLEFISPYSKFFIKQRKNFYAQIKFYLYKDLNEINVFNRTRQTMLQYTLKGNEGNHLIEQEECLSEDLSIDFDDVCANKMGSHKETNKNTRNALRTYTTQRQNTDQQTKLTQEQTDEDIRQRKDTYLSQQSRCAPQITSSVFVEGISGYKIPFGKLFAEQQKENQYQVKQQMQYHHNDDQEGISDDYECDEDQEETSKVEDFNTNRQIETKVYRQRNSNNKKLGKMQRDQDSSKEQSEENKIENDEQSQNVSKKRFSSRLDTRNTSQRSQYNIRSKKNSCFNENNNEANQLYFHERQISSAIREDDEEITLTKSNNSNFNQLKIIQNDDMQNNSEFENKHKMTPEQFNSPSTSIHTDFIHENKDEIKEIIQIQNSKLKYKEKSIFQSRYNKDNEAKNLLSEQ</sequence>
<evidence type="ECO:0000313" key="4">
    <source>
        <dbReference type="Proteomes" id="UP000009168"/>
    </source>
</evidence>
<dbReference type="GeneID" id="7827235"/>
<accession>I7MD71</accession>
<organism evidence="3 4">
    <name type="scientific">Tetrahymena thermophila (strain SB210)</name>
    <dbReference type="NCBI Taxonomy" id="312017"/>
    <lineage>
        <taxon>Eukaryota</taxon>
        <taxon>Sar</taxon>
        <taxon>Alveolata</taxon>
        <taxon>Ciliophora</taxon>
        <taxon>Intramacronucleata</taxon>
        <taxon>Oligohymenophorea</taxon>
        <taxon>Hymenostomatida</taxon>
        <taxon>Tetrahymenina</taxon>
        <taxon>Tetrahymenidae</taxon>
        <taxon>Tetrahymena</taxon>
    </lineage>
</organism>